<dbReference type="Pfam" id="PF12698">
    <property type="entry name" value="ABC2_membrane_3"/>
    <property type="match status" value="1"/>
</dbReference>
<reference evidence="10" key="1">
    <citation type="submission" date="2019-09" db="EMBL/GenBank/DDBJ databases">
        <title>Characterisation of the sponge microbiome using genome-centric metagenomics.</title>
        <authorList>
            <person name="Engelberts J.P."/>
            <person name="Robbins S.J."/>
            <person name="De Goeij J.M."/>
            <person name="Aranda M."/>
            <person name="Bell S.C."/>
            <person name="Webster N.S."/>
        </authorList>
    </citation>
    <scope>NUCLEOTIDE SEQUENCE</scope>
    <source>
        <strain evidence="10">SB0661_bin_32</strain>
    </source>
</reference>
<keyword evidence="7 8" id="KW-0472">Membrane</keyword>
<keyword evidence="5 8" id="KW-0812">Transmembrane</keyword>
<dbReference type="EMBL" id="VXMH01000020">
    <property type="protein sequence ID" value="MYC94207.1"/>
    <property type="molecule type" value="Genomic_DNA"/>
</dbReference>
<accession>A0A6B1D4H2</accession>
<feature type="transmembrane region" description="Helical" evidence="8">
    <location>
        <begin position="312"/>
        <end position="332"/>
    </location>
</feature>
<dbReference type="InterPro" id="IPR047817">
    <property type="entry name" value="ABC2_TM_bact-type"/>
</dbReference>
<evidence type="ECO:0000256" key="5">
    <source>
        <dbReference type="ARBA" id="ARBA00022692"/>
    </source>
</evidence>
<organism evidence="10">
    <name type="scientific">Caldilineaceae bacterium SB0661_bin_32</name>
    <dbReference type="NCBI Taxonomy" id="2605255"/>
    <lineage>
        <taxon>Bacteria</taxon>
        <taxon>Bacillati</taxon>
        <taxon>Chloroflexota</taxon>
        <taxon>Caldilineae</taxon>
        <taxon>Caldilineales</taxon>
        <taxon>Caldilineaceae</taxon>
    </lineage>
</organism>
<protein>
    <submittedName>
        <fullName evidence="10">ABC transporter permease</fullName>
    </submittedName>
</protein>
<keyword evidence="4" id="KW-1003">Cell membrane</keyword>
<comment type="subcellular location">
    <subcellularLocation>
        <location evidence="1">Cell membrane</location>
        <topology evidence="1">Multi-pass membrane protein</topology>
    </subcellularLocation>
</comment>
<evidence type="ECO:0000256" key="1">
    <source>
        <dbReference type="ARBA" id="ARBA00004651"/>
    </source>
</evidence>
<evidence type="ECO:0000256" key="8">
    <source>
        <dbReference type="SAM" id="Phobius"/>
    </source>
</evidence>
<dbReference type="InterPro" id="IPR013525">
    <property type="entry name" value="ABC2_TM"/>
</dbReference>
<evidence type="ECO:0000256" key="6">
    <source>
        <dbReference type="ARBA" id="ARBA00022989"/>
    </source>
</evidence>
<feature type="transmembrane region" description="Helical" evidence="8">
    <location>
        <begin position="21"/>
        <end position="41"/>
    </location>
</feature>
<dbReference type="InterPro" id="IPR051449">
    <property type="entry name" value="ABC-2_transporter_component"/>
</dbReference>
<dbReference type="GO" id="GO:0005886">
    <property type="term" value="C:plasma membrane"/>
    <property type="evidence" value="ECO:0007669"/>
    <property type="project" value="UniProtKB-SubCell"/>
</dbReference>
<evidence type="ECO:0000256" key="2">
    <source>
        <dbReference type="ARBA" id="ARBA00007783"/>
    </source>
</evidence>
<feature type="domain" description="ABC transmembrane type-2" evidence="9">
    <location>
        <begin position="194"/>
        <end position="423"/>
    </location>
</feature>
<evidence type="ECO:0000313" key="10">
    <source>
        <dbReference type="EMBL" id="MYC94207.1"/>
    </source>
</evidence>
<evidence type="ECO:0000256" key="7">
    <source>
        <dbReference type="ARBA" id="ARBA00023136"/>
    </source>
</evidence>
<dbReference type="PANTHER" id="PTHR30294:SF38">
    <property type="entry name" value="TRANSPORT PERMEASE PROTEIN"/>
    <property type="match status" value="1"/>
</dbReference>
<comment type="caution">
    <text evidence="10">The sequence shown here is derived from an EMBL/GenBank/DDBJ whole genome shotgun (WGS) entry which is preliminary data.</text>
</comment>
<name>A0A6B1D4H2_9CHLR</name>
<feature type="transmembrane region" description="Helical" evidence="8">
    <location>
        <begin position="344"/>
        <end position="362"/>
    </location>
</feature>
<comment type="similarity">
    <text evidence="2">Belongs to the ABC-2 integral membrane protein family.</text>
</comment>
<sequence length="423" mass="45378">MRSVLTIIYNDLSIFFSHRGNLVGLLVIPVLLTLVIGWSLGRIGGGGPARLRVDLIDLDQSDMSAQLIEALRAANDALVLCPLDNDADDYCRLDDQPLHLDHAVERARSGRTSALVVIPAGYAAALEAFQTVTIEYYSRSDPMQPGPVLQSLNAVLQRASSASMTRGVSAALLENLITAVPLPAPDKETSDSFLNTLYDRALQLSTEQPPAVLFRAADADDESEGGIGNGFNQSAPGMGTLYVMFTVLGGMAVLLRERRQWTLQRLMALPLSRAQILGAKIGVYFTLGMIQYFIVFAVGAAAGMEFGSNPPALLAVMAAFVLCITALTFALAPWIKSEGQARGLVTLLSLSLAPLGGAWWPLEIVPEFMQTIGHLSPVAWAMDGFQDLIWYGGGFGDVTPEIGVLLAAAAALFVFGIRSFKYE</sequence>
<dbReference type="PANTHER" id="PTHR30294">
    <property type="entry name" value="MEMBRANE COMPONENT OF ABC TRANSPORTER YHHJ-RELATED"/>
    <property type="match status" value="1"/>
</dbReference>
<proteinExistence type="inferred from homology"/>
<evidence type="ECO:0000259" key="9">
    <source>
        <dbReference type="PROSITE" id="PS51012"/>
    </source>
</evidence>
<keyword evidence="3" id="KW-0813">Transport</keyword>
<dbReference type="PROSITE" id="PS51012">
    <property type="entry name" value="ABC_TM2"/>
    <property type="match status" value="1"/>
</dbReference>
<gene>
    <name evidence="10" type="ORF">F4X14_04485</name>
</gene>
<dbReference type="Gene3D" id="3.40.1710.10">
    <property type="entry name" value="abc type-2 transporter like domain"/>
    <property type="match status" value="1"/>
</dbReference>
<evidence type="ECO:0000256" key="4">
    <source>
        <dbReference type="ARBA" id="ARBA00022475"/>
    </source>
</evidence>
<evidence type="ECO:0000256" key="3">
    <source>
        <dbReference type="ARBA" id="ARBA00022448"/>
    </source>
</evidence>
<feature type="transmembrane region" description="Helical" evidence="8">
    <location>
        <begin position="402"/>
        <end position="420"/>
    </location>
</feature>
<feature type="transmembrane region" description="Helical" evidence="8">
    <location>
        <begin position="276"/>
        <end position="300"/>
    </location>
</feature>
<feature type="transmembrane region" description="Helical" evidence="8">
    <location>
        <begin position="237"/>
        <end position="255"/>
    </location>
</feature>
<keyword evidence="6 8" id="KW-1133">Transmembrane helix</keyword>
<dbReference type="GO" id="GO:0140359">
    <property type="term" value="F:ABC-type transporter activity"/>
    <property type="evidence" value="ECO:0007669"/>
    <property type="project" value="InterPro"/>
</dbReference>
<dbReference type="AlphaFoldDB" id="A0A6B1D4H2"/>